<organism evidence="1 2">
    <name type="scientific">Halolamina pelagica</name>
    <dbReference type="NCBI Taxonomy" id="699431"/>
    <lineage>
        <taxon>Archaea</taxon>
        <taxon>Methanobacteriati</taxon>
        <taxon>Methanobacteriota</taxon>
        <taxon>Stenosarchaea group</taxon>
        <taxon>Halobacteria</taxon>
        <taxon>Halobacteriales</taxon>
        <taxon>Haloferacaceae</taxon>
    </lineage>
</organism>
<proteinExistence type="predicted"/>
<dbReference type="RefSeq" id="WP_074875994.1">
    <property type="nucleotide sequence ID" value="NZ_FOXI01000002.1"/>
</dbReference>
<accession>A0A1I5P4G8</accession>
<reference evidence="2" key="1">
    <citation type="submission" date="2016-10" db="EMBL/GenBank/DDBJ databases">
        <authorList>
            <person name="Varghese N."/>
            <person name="Submissions S."/>
        </authorList>
    </citation>
    <scope>NUCLEOTIDE SEQUENCE [LARGE SCALE GENOMIC DNA]</scope>
    <source>
        <strain evidence="2">CGMCC 1.10329</strain>
    </source>
</reference>
<evidence type="ECO:0000313" key="1">
    <source>
        <dbReference type="EMBL" id="SFP28853.1"/>
    </source>
</evidence>
<dbReference type="OrthoDB" id="312465at2157"/>
<dbReference type="AlphaFoldDB" id="A0A1I5P4G8"/>
<protein>
    <submittedName>
        <fullName evidence="1">Uncharacterized protein</fullName>
    </submittedName>
</protein>
<dbReference type="Proteomes" id="UP000183769">
    <property type="component" value="Unassembled WGS sequence"/>
</dbReference>
<keyword evidence="2" id="KW-1185">Reference proteome</keyword>
<name>A0A1I5P4G8_9EURY</name>
<evidence type="ECO:0000313" key="2">
    <source>
        <dbReference type="Proteomes" id="UP000183769"/>
    </source>
</evidence>
<gene>
    <name evidence="1" type="ORF">SAMN05216277_102341</name>
</gene>
<sequence>MITASREALDAESVNSTYRDYEFYRVDATLHSYLVGVADGRIAISANGGRDRAALESLIDAREDGAGRVENDGPLASIQSAVGQESYTRISIGDEVGIQVGETTPTAVATGFSVTDTEDELVRITTGFVLPETVTDPEAAVEGRVNGDAAVGVLRFGDAEVGTEAGVVIATEERPVADALSL</sequence>
<dbReference type="EMBL" id="FOXI01000002">
    <property type="protein sequence ID" value="SFP28853.1"/>
    <property type="molecule type" value="Genomic_DNA"/>
</dbReference>